<keyword evidence="5" id="KW-0862">Zinc</keyword>
<evidence type="ECO:0000256" key="8">
    <source>
        <dbReference type="SAM" id="MobiDB-lite"/>
    </source>
</evidence>
<evidence type="ECO:0000256" key="4">
    <source>
        <dbReference type="ARBA" id="ARBA00022771"/>
    </source>
</evidence>
<comment type="caution">
    <text evidence="11">The sequence shown here is derived from an EMBL/GenBank/DDBJ whole genome shotgun (WGS) entry which is preliminary data.</text>
</comment>
<feature type="transmembrane region" description="Helical" evidence="9">
    <location>
        <begin position="207"/>
        <end position="226"/>
    </location>
</feature>
<evidence type="ECO:0000256" key="5">
    <source>
        <dbReference type="ARBA" id="ARBA00022833"/>
    </source>
</evidence>
<keyword evidence="2" id="KW-0479">Metal-binding</keyword>
<evidence type="ECO:0000313" key="12">
    <source>
        <dbReference type="Proteomes" id="UP001217089"/>
    </source>
</evidence>
<dbReference type="SUPFAM" id="SSF57667">
    <property type="entry name" value="beta-beta-alpha zinc fingers"/>
    <property type="match status" value="5"/>
</dbReference>
<evidence type="ECO:0000313" key="11">
    <source>
        <dbReference type="EMBL" id="KAJ8319851.1"/>
    </source>
</evidence>
<dbReference type="PANTHER" id="PTHR24381">
    <property type="entry name" value="ZINC FINGER PROTEIN"/>
    <property type="match status" value="1"/>
</dbReference>
<feature type="domain" description="C2H2-type" evidence="10">
    <location>
        <begin position="736"/>
        <end position="763"/>
    </location>
</feature>
<dbReference type="Pfam" id="PF00096">
    <property type="entry name" value="zf-C2H2"/>
    <property type="match status" value="9"/>
</dbReference>
<dbReference type="PROSITE" id="PS00028">
    <property type="entry name" value="ZINC_FINGER_C2H2_1"/>
    <property type="match status" value="8"/>
</dbReference>
<evidence type="ECO:0000256" key="7">
    <source>
        <dbReference type="PROSITE-ProRule" id="PRU00042"/>
    </source>
</evidence>
<feature type="region of interest" description="Disordered" evidence="8">
    <location>
        <begin position="284"/>
        <end position="350"/>
    </location>
</feature>
<keyword evidence="3" id="KW-0677">Repeat</keyword>
<comment type="subcellular location">
    <subcellularLocation>
        <location evidence="1">Nucleus</location>
    </subcellularLocation>
</comment>
<evidence type="ECO:0000256" key="9">
    <source>
        <dbReference type="SAM" id="Phobius"/>
    </source>
</evidence>
<reference evidence="11 12" key="1">
    <citation type="submission" date="2022-12" db="EMBL/GenBank/DDBJ databases">
        <title>Chromosome-level genome of Tegillarca granosa.</title>
        <authorList>
            <person name="Kim J."/>
        </authorList>
    </citation>
    <scope>NUCLEOTIDE SEQUENCE [LARGE SCALE GENOMIC DNA]</scope>
    <source>
        <strain evidence="11">Teg-2019</strain>
        <tissue evidence="11">Adductor muscle</tissue>
    </source>
</reference>
<dbReference type="InterPro" id="IPR004728">
    <property type="entry name" value="Sec62"/>
</dbReference>
<feature type="compositionally biased region" description="Basic and acidic residues" evidence="8">
    <location>
        <begin position="513"/>
        <end position="525"/>
    </location>
</feature>
<feature type="region of interest" description="Disordered" evidence="8">
    <location>
        <begin position="507"/>
        <end position="526"/>
    </location>
</feature>
<dbReference type="PANTHER" id="PTHR24381:SF393">
    <property type="entry name" value="CHROMATIN-LINKED ADAPTOR FOR MSL PROTEINS, ISOFORM B"/>
    <property type="match status" value="1"/>
</dbReference>
<dbReference type="Pfam" id="PF03839">
    <property type="entry name" value="Sec62"/>
    <property type="match status" value="1"/>
</dbReference>
<feature type="domain" description="C2H2-type" evidence="10">
    <location>
        <begin position="596"/>
        <end position="623"/>
    </location>
</feature>
<dbReference type="InterPro" id="IPR013087">
    <property type="entry name" value="Znf_C2H2_type"/>
</dbReference>
<keyword evidence="4 7" id="KW-0863">Zinc-finger</keyword>
<evidence type="ECO:0000256" key="6">
    <source>
        <dbReference type="ARBA" id="ARBA00023242"/>
    </source>
</evidence>
<protein>
    <recommendedName>
        <fullName evidence="10">C2H2-type domain-containing protein</fullName>
    </recommendedName>
</protein>
<dbReference type="PROSITE" id="PS50157">
    <property type="entry name" value="ZINC_FINGER_C2H2_2"/>
    <property type="match status" value="9"/>
</dbReference>
<dbReference type="EMBL" id="JARBDR010000141">
    <property type="protein sequence ID" value="KAJ8319851.1"/>
    <property type="molecule type" value="Genomic_DNA"/>
</dbReference>
<feature type="compositionally biased region" description="Basic and acidic residues" evidence="8">
    <location>
        <begin position="108"/>
        <end position="118"/>
    </location>
</feature>
<feature type="domain" description="C2H2-type" evidence="10">
    <location>
        <begin position="820"/>
        <end position="842"/>
    </location>
</feature>
<keyword evidence="9" id="KW-0472">Membrane</keyword>
<feature type="domain" description="C2H2-type" evidence="10">
    <location>
        <begin position="624"/>
        <end position="651"/>
    </location>
</feature>
<dbReference type="InterPro" id="IPR036236">
    <property type="entry name" value="Znf_C2H2_sf"/>
</dbReference>
<feature type="domain" description="C2H2-type" evidence="10">
    <location>
        <begin position="764"/>
        <end position="791"/>
    </location>
</feature>
<keyword evidence="12" id="KW-1185">Reference proteome</keyword>
<proteinExistence type="predicted"/>
<evidence type="ECO:0000256" key="1">
    <source>
        <dbReference type="ARBA" id="ARBA00004123"/>
    </source>
</evidence>
<evidence type="ECO:0000259" key="10">
    <source>
        <dbReference type="PROSITE" id="PS50157"/>
    </source>
</evidence>
<dbReference type="Gene3D" id="3.30.160.60">
    <property type="entry name" value="Classic Zinc Finger"/>
    <property type="match status" value="9"/>
</dbReference>
<keyword evidence="6" id="KW-0539">Nucleus</keyword>
<gene>
    <name evidence="11" type="ORF">KUTeg_001438</name>
</gene>
<keyword evidence="9" id="KW-0812">Transmembrane</keyword>
<feature type="compositionally biased region" description="Acidic residues" evidence="8">
    <location>
        <begin position="302"/>
        <end position="318"/>
    </location>
</feature>
<feature type="domain" description="C2H2-type" evidence="10">
    <location>
        <begin position="652"/>
        <end position="679"/>
    </location>
</feature>
<feature type="domain" description="C2H2-type" evidence="10">
    <location>
        <begin position="680"/>
        <end position="707"/>
    </location>
</feature>
<dbReference type="Proteomes" id="UP001217089">
    <property type="component" value="Unassembled WGS sequence"/>
</dbReference>
<feature type="transmembrane region" description="Helical" evidence="9">
    <location>
        <begin position="232"/>
        <end position="254"/>
    </location>
</feature>
<evidence type="ECO:0000256" key="2">
    <source>
        <dbReference type="ARBA" id="ARBA00022723"/>
    </source>
</evidence>
<evidence type="ECO:0000256" key="3">
    <source>
        <dbReference type="ARBA" id="ARBA00022737"/>
    </source>
</evidence>
<organism evidence="11 12">
    <name type="scientific">Tegillarca granosa</name>
    <name type="common">Malaysian cockle</name>
    <name type="synonym">Anadara granosa</name>
    <dbReference type="NCBI Taxonomy" id="220873"/>
    <lineage>
        <taxon>Eukaryota</taxon>
        <taxon>Metazoa</taxon>
        <taxon>Spiralia</taxon>
        <taxon>Lophotrochozoa</taxon>
        <taxon>Mollusca</taxon>
        <taxon>Bivalvia</taxon>
        <taxon>Autobranchia</taxon>
        <taxon>Pteriomorphia</taxon>
        <taxon>Arcoida</taxon>
        <taxon>Arcoidea</taxon>
        <taxon>Arcidae</taxon>
        <taxon>Tegillarca</taxon>
    </lineage>
</organism>
<keyword evidence="9" id="KW-1133">Transmembrane helix</keyword>
<name>A0ABQ9FRF7_TEGGR</name>
<feature type="compositionally biased region" description="Basic and acidic residues" evidence="8">
    <location>
        <begin position="126"/>
        <end position="176"/>
    </location>
</feature>
<sequence length="877" mass="100596">MADRKRNRRKNEKEEKQTCTKEEYAVAKFMRFNAPTRDAKFVPVGNYVKCFVASKVVDALMDSKWAKGTTKGDIQFTDRKSVVAFCDRLLSKGLFHRAMKIKSKRKKKEEESAAEEEKKKKKKSKKDTESKKDTDKESKKDEDEESKKDKEKSDEKEDSKKDEDKKKDEEKKKKEKKLRLDMHEDQRFVDGEDIYVWIFDPVPAKTFIIGLLMVVGAAALCLFPLWPGEMRIVRFILFCALWILTLGKLHFWLLPNLTEDVGFIDSFRPLYTYKIYKPSDKDSEQEKKKKSKKEKKEKESDKDETETGDDLDKEEQEFEMVHPEDVDFDDDEEESGEGQTEDGGPIDDDYDEEIMSEYDRSFSAVIIGLYVIMSSVLLGSNVEVKHEPIDPEFETTGSVYYDAKTEYSEVLEPNGEMVLYPKDDICNLSEVCNSENLSTNNNILRKKFKEENLSDLENLTGIQEVHFVDDKISDKGDGCDFDSGESEEDSNINTKLKIKTKTSNALQLAGKTDQTETSKLEENSEKGLLNYPREFEDFNEYHTNNGDDDINDKCVGCDIDSGDSDEDNKELKLKPKNKTKRNFKASCKVKEKKLLYKCGLCDIHFATLVALNYHMMIHTGQKPYKCEICGKSFIQSGHFKSHMLIHSESKPHSCELCNKQFRHSSSLNRHMLIHTGDKPHKCDICGKQFSQSGHLDSHILTHTNEKPYECEICGRKFATTSQVKRHTVTHTGVKGYTCDICGKQFTQSNSLKHHLMVHSKIKPHKCSYCGKAFTAMAQLKIHVRTHTGVKPFECKECGKNFTQLSNLNTHKLVHSGEKPLKCDICNKKFNQPHHLKSHKTVHHKTDVMMGSAPRRIYTAVVAVLSGSPCIRLIHSDV</sequence>
<dbReference type="InterPro" id="IPR036388">
    <property type="entry name" value="WH-like_DNA-bd_sf"/>
</dbReference>
<dbReference type="Gene3D" id="1.10.10.10">
    <property type="entry name" value="Winged helix-like DNA-binding domain superfamily/Winged helix DNA-binding domain"/>
    <property type="match status" value="1"/>
</dbReference>
<feature type="domain" description="C2H2-type" evidence="10">
    <location>
        <begin position="792"/>
        <end position="819"/>
    </location>
</feature>
<feature type="compositionally biased region" description="Acidic residues" evidence="8">
    <location>
        <begin position="326"/>
        <end position="350"/>
    </location>
</feature>
<dbReference type="SMART" id="SM00355">
    <property type="entry name" value="ZnF_C2H2"/>
    <property type="match status" value="9"/>
</dbReference>
<feature type="domain" description="C2H2-type" evidence="10">
    <location>
        <begin position="708"/>
        <end position="735"/>
    </location>
</feature>
<feature type="region of interest" description="Disordered" evidence="8">
    <location>
        <begin position="101"/>
        <end position="176"/>
    </location>
</feature>
<accession>A0ABQ9FRF7</accession>